<organism evidence="4 5">
    <name type="scientific">Atlantibacter subterraneus</name>
    <dbReference type="NCBI Taxonomy" id="255519"/>
    <lineage>
        <taxon>Bacteria</taxon>
        <taxon>Pseudomonadati</taxon>
        <taxon>Pseudomonadota</taxon>
        <taxon>Gammaproteobacteria</taxon>
        <taxon>Enterobacterales</taxon>
        <taxon>Enterobacteriaceae</taxon>
        <taxon>Atlantibacter</taxon>
    </lineage>
</organism>
<evidence type="ECO:0000313" key="6">
    <source>
        <dbReference type="Proteomes" id="UP001187066"/>
    </source>
</evidence>
<dbReference type="GeneID" id="84666318"/>
<feature type="region of interest" description="Disordered" evidence="1">
    <location>
        <begin position="25"/>
        <end position="89"/>
    </location>
</feature>
<keyword evidence="6" id="KW-1185">Reference proteome</keyword>
<feature type="chain" id="PRO_5018773550" evidence="2">
    <location>
        <begin position="22"/>
        <end position="106"/>
    </location>
</feature>
<dbReference type="AlphaFoldDB" id="A0A3R9GPT1"/>
<dbReference type="Pfam" id="PF07769">
    <property type="entry name" value="PsiF_repeat"/>
    <property type="match status" value="2"/>
</dbReference>
<dbReference type="EMBL" id="JAWLOF010000013">
    <property type="protein sequence ID" value="MDV7024381.1"/>
    <property type="molecule type" value="Genomic_DNA"/>
</dbReference>
<accession>A0A3R9GPT1</accession>
<dbReference type="Proteomes" id="UP000275331">
    <property type="component" value="Unassembled WGS sequence"/>
</dbReference>
<feature type="compositionally biased region" description="Polar residues" evidence="1">
    <location>
        <begin position="53"/>
        <end position="89"/>
    </location>
</feature>
<feature type="compositionally biased region" description="Polar residues" evidence="1">
    <location>
        <begin position="26"/>
        <end position="44"/>
    </location>
</feature>
<dbReference type="NCBIfam" id="NF008560">
    <property type="entry name" value="PRK11505.1"/>
    <property type="match status" value="1"/>
</dbReference>
<keyword evidence="2" id="KW-0732">Signal</keyword>
<dbReference type="InterPro" id="IPR011690">
    <property type="entry name" value="P_starv_induced_PsiF"/>
</dbReference>
<evidence type="ECO:0000256" key="1">
    <source>
        <dbReference type="SAM" id="MobiDB-lite"/>
    </source>
</evidence>
<evidence type="ECO:0000313" key="5">
    <source>
        <dbReference type="Proteomes" id="UP000275331"/>
    </source>
</evidence>
<gene>
    <name evidence="4" type="primary">psiF</name>
    <name evidence="4" type="ORF">EGT71_14515</name>
    <name evidence="3" type="ORF">R4P48_17050</name>
</gene>
<dbReference type="EMBL" id="RHXB01000009">
    <property type="protein sequence ID" value="RSE24932.1"/>
    <property type="molecule type" value="Genomic_DNA"/>
</dbReference>
<feature type="signal peptide" evidence="2">
    <location>
        <begin position="1"/>
        <end position="21"/>
    </location>
</feature>
<name>A0A3R9GPT1_9ENTR</name>
<reference evidence="4 5" key="1">
    <citation type="submission" date="2018-10" db="EMBL/GenBank/DDBJ databases">
        <title>Transmission dynamics of multidrug resistant bacteria on intensive care unit surfaces.</title>
        <authorList>
            <person name="D'Souza A.W."/>
            <person name="Potter R.F."/>
            <person name="Wallace M."/>
            <person name="Shupe A."/>
            <person name="Patel S."/>
            <person name="Sun S."/>
            <person name="Gul D."/>
            <person name="Kwon J.H."/>
            <person name="Andleeb S."/>
            <person name="Burnham C.-A.D."/>
            <person name="Dantas G."/>
        </authorList>
    </citation>
    <scope>NUCLEOTIDE SEQUENCE [LARGE SCALE GENOMIC DNA]</scope>
    <source>
        <strain evidence="4 5">AS_373</strain>
    </source>
</reference>
<evidence type="ECO:0000256" key="2">
    <source>
        <dbReference type="SAM" id="SignalP"/>
    </source>
</evidence>
<evidence type="ECO:0000313" key="3">
    <source>
        <dbReference type="EMBL" id="MDV7024381.1"/>
    </source>
</evidence>
<dbReference type="RefSeq" id="WP_125295543.1">
    <property type="nucleotide sequence ID" value="NZ_CP100494.1"/>
</dbReference>
<comment type="caution">
    <text evidence="4">The sequence shown here is derived from an EMBL/GenBank/DDBJ whole genome shotgun (WGS) entry which is preliminary data.</text>
</comment>
<sequence length="106" mass="11517">MKSTILFTLLAGLLSSSPVHAAERTLTPQQQRMTTCNQQATSQDLKGDARKSYMSNCLKNSQSAPGDKSLTPQQQKMKSCNTEAGNKSLTGDARKTFMSECLKKAS</sequence>
<proteinExistence type="predicted"/>
<dbReference type="OrthoDB" id="8001925at2"/>
<evidence type="ECO:0000313" key="4">
    <source>
        <dbReference type="EMBL" id="RSE24932.1"/>
    </source>
</evidence>
<dbReference type="Proteomes" id="UP001187066">
    <property type="component" value="Unassembled WGS sequence"/>
</dbReference>
<reference evidence="3 6" key="2">
    <citation type="submission" date="2023-10" db="EMBL/GenBank/DDBJ databases">
        <authorList>
            <person name="Dale J."/>
        </authorList>
    </citation>
    <scope>NUCLEOTIDE SEQUENCE [LARGE SCALE GENOMIC DNA]</scope>
    <source>
        <strain evidence="3 6">2023EL-00970</strain>
    </source>
</reference>
<protein>
    <submittedName>
        <fullName evidence="4">Phosphate starvation-inducible protein PsiF</fullName>
    </submittedName>
</protein>